<dbReference type="Proteomes" id="UP001465755">
    <property type="component" value="Unassembled WGS sequence"/>
</dbReference>
<organism evidence="2 3">
    <name type="scientific">Symbiochloris irregularis</name>
    <dbReference type="NCBI Taxonomy" id="706552"/>
    <lineage>
        <taxon>Eukaryota</taxon>
        <taxon>Viridiplantae</taxon>
        <taxon>Chlorophyta</taxon>
        <taxon>core chlorophytes</taxon>
        <taxon>Trebouxiophyceae</taxon>
        <taxon>Trebouxiales</taxon>
        <taxon>Trebouxiaceae</taxon>
        <taxon>Symbiochloris</taxon>
    </lineage>
</organism>
<name>A0AAW1P1K2_9CHLO</name>
<proteinExistence type="predicted"/>
<comment type="caution">
    <text evidence="2">The sequence shown here is derived from an EMBL/GenBank/DDBJ whole genome shotgun (WGS) entry which is preliminary data.</text>
</comment>
<dbReference type="AlphaFoldDB" id="A0AAW1P1K2"/>
<keyword evidence="3" id="KW-1185">Reference proteome</keyword>
<evidence type="ECO:0000313" key="2">
    <source>
        <dbReference type="EMBL" id="KAK9800848.1"/>
    </source>
</evidence>
<feature type="compositionally biased region" description="Polar residues" evidence="1">
    <location>
        <begin position="19"/>
        <end position="35"/>
    </location>
</feature>
<gene>
    <name evidence="2" type="ORF">WJX73_008917</name>
</gene>
<evidence type="ECO:0000256" key="1">
    <source>
        <dbReference type="SAM" id="MobiDB-lite"/>
    </source>
</evidence>
<protein>
    <submittedName>
        <fullName evidence="2">Uncharacterized protein</fullName>
    </submittedName>
</protein>
<feature type="region of interest" description="Disordered" evidence="1">
    <location>
        <begin position="1"/>
        <end position="43"/>
    </location>
</feature>
<dbReference type="EMBL" id="JALJOQ010000079">
    <property type="protein sequence ID" value="KAK9800848.1"/>
    <property type="molecule type" value="Genomic_DNA"/>
</dbReference>
<feature type="compositionally biased region" description="Basic and acidic residues" evidence="1">
    <location>
        <begin position="1"/>
        <end position="13"/>
    </location>
</feature>
<reference evidence="2 3" key="1">
    <citation type="journal article" date="2024" name="Nat. Commun.">
        <title>Phylogenomics reveals the evolutionary origins of lichenization in chlorophyte algae.</title>
        <authorList>
            <person name="Puginier C."/>
            <person name="Libourel C."/>
            <person name="Otte J."/>
            <person name="Skaloud P."/>
            <person name="Haon M."/>
            <person name="Grisel S."/>
            <person name="Petersen M."/>
            <person name="Berrin J.G."/>
            <person name="Delaux P.M."/>
            <person name="Dal Grande F."/>
            <person name="Keller J."/>
        </authorList>
    </citation>
    <scope>NUCLEOTIDE SEQUENCE [LARGE SCALE GENOMIC DNA]</scope>
    <source>
        <strain evidence="2 3">SAG 2036</strain>
    </source>
</reference>
<accession>A0AAW1P1K2</accession>
<evidence type="ECO:0000313" key="3">
    <source>
        <dbReference type="Proteomes" id="UP001465755"/>
    </source>
</evidence>
<sequence>MSTSEKDGRRVTELLEGASSHSTETQDLSSTDSTDAGQGAQGRRRLGRSFPLDYDGLLQCRVVTSLMHTASWPPNYHADGRSVADLGTGAEGQTWRECLRNGWATAASLAKYANVNIYNVSGHDGRCLLRALILAAEAQDITKLVALVFRKESKDANEVLCDQFNIRICIIEVEMTPKYSPVPMVVVMEPAGAIVSPDEMHTLWIMVRSEVGTGTVGHAQAVVPLGQVCLMDAHINTETGKLYALMPCENAGADAAAAPDAEDSCCKAEDEQGSDAALPGMTNVFHEAIKRARRLQSIPVVIICCGNVILSFTSGKYWQCLLWPFICLALCLFELRASI</sequence>